<gene>
    <name evidence="2" type="ORF">ENF32_03435</name>
</gene>
<dbReference type="AlphaFoldDB" id="A0A7C0U699"/>
<dbReference type="Proteomes" id="UP000885690">
    <property type="component" value="Unassembled WGS sequence"/>
</dbReference>
<dbReference type="SUPFAM" id="SSF88723">
    <property type="entry name" value="PIN domain-like"/>
    <property type="match status" value="1"/>
</dbReference>
<sequence length="131" mass="14985">MNTRKIPDTNVILRYLLADNERQYREISPFFKDLRDGKQKAIIPGEVILEAFYVLTKVYAVPPKEAARALKDLVLYKGVDNKDKSLLIEALNRFEQSSGLSLLDCLIWVKSEAHGCELLTFDKRLRRMAGG</sequence>
<dbReference type="Pfam" id="PF01850">
    <property type="entry name" value="PIN"/>
    <property type="match status" value="1"/>
</dbReference>
<name>A0A7C0U699_9BACT</name>
<dbReference type="Gene3D" id="3.40.50.1010">
    <property type="entry name" value="5'-nuclease"/>
    <property type="match status" value="1"/>
</dbReference>
<reference evidence="2" key="1">
    <citation type="journal article" date="2020" name="mSystems">
        <title>Genome- and Community-Level Interaction Insights into Carbon Utilization and Element Cycling Functions of Hydrothermarchaeota in Hydrothermal Sediment.</title>
        <authorList>
            <person name="Zhou Z."/>
            <person name="Liu Y."/>
            <person name="Xu W."/>
            <person name="Pan J."/>
            <person name="Luo Z.H."/>
            <person name="Li M."/>
        </authorList>
    </citation>
    <scope>NUCLEOTIDE SEQUENCE [LARGE SCALE GENOMIC DNA]</scope>
    <source>
        <strain evidence="2">HyVt-115</strain>
    </source>
</reference>
<evidence type="ECO:0000313" key="2">
    <source>
        <dbReference type="EMBL" id="HDD53104.1"/>
    </source>
</evidence>
<comment type="caution">
    <text evidence="2">The sequence shown here is derived from an EMBL/GenBank/DDBJ whole genome shotgun (WGS) entry which is preliminary data.</text>
</comment>
<accession>A0A7C0U699</accession>
<dbReference type="InterPro" id="IPR029060">
    <property type="entry name" value="PIN-like_dom_sf"/>
</dbReference>
<dbReference type="EMBL" id="DQWS01000130">
    <property type="protein sequence ID" value="HDD53104.1"/>
    <property type="molecule type" value="Genomic_DNA"/>
</dbReference>
<protein>
    <submittedName>
        <fullName evidence="2">Type II toxin-antitoxin system VapC family toxin</fullName>
    </submittedName>
</protein>
<dbReference type="InterPro" id="IPR002716">
    <property type="entry name" value="PIN_dom"/>
</dbReference>
<organism evidence="2">
    <name type="scientific">Thermosulfidibacter takaii</name>
    <dbReference type="NCBI Taxonomy" id="412593"/>
    <lineage>
        <taxon>Bacteria</taxon>
        <taxon>Pseudomonadati</taxon>
        <taxon>Thermosulfidibacterota</taxon>
        <taxon>Thermosulfidibacteria</taxon>
        <taxon>Thermosulfidibacterales</taxon>
        <taxon>Thermosulfidibacteraceae</taxon>
    </lineage>
</organism>
<evidence type="ECO:0000259" key="1">
    <source>
        <dbReference type="Pfam" id="PF01850"/>
    </source>
</evidence>
<feature type="domain" description="PIN" evidence="1">
    <location>
        <begin position="6"/>
        <end position="130"/>
    </location>
</feature>
<proteinExistence type="predicted"/>